<dbReference type="InterPro" id="IPR015300">
    <property type="entry name" value="DNA-bd_pseudobarrel_sf"/>
</dbReference>
<evidence type="ECO:0000256" key="2">
    <source>
        <dbReference type="ARBA" id="ARBA00023015"/>
    </source>
</evidence>
<keyword evidence="4" id="KW-0804">Transcription</keyword>
<dbReference type="Gene3D" id="2.40.330.10">
    <property type="entry name" value="DNA-binding pseudobarrel domain"/>
    <property type="match status" value="1"/>
</dbReference>
<evidence type="ECO:0000256" key="6">
    <source>
        <dbReference type="SAM" id="MobiDB-lite"/>
    </source>
</evidence>
<dbReference type="GO" id="GO:0003677">
    <property type="term" value="F:DNA binding"/>
    <property type="evidence" value="ECO:0007669"/>
    <property type="project" value="UniProtKB-KW"/>
</dbReference>
<dbReference type="InterPro" id="IPR003340">
    <property type="entry name" value="B3_DNA-bd"/>
</dbReference>
<dbReference type="Proteomes" id="UP000541444">
    <property type="component" value="Unassembled WGS sequence"/>
</dbReference>
<feature type="compositionally biased region" description="Polar residues" evidence="6">
    <location>
        <begin position="181"/>
        <end position="203"/>
    </location>
</feature>
<evidence type="ECO:0000313" key="7">
    <source>
        <dbReference type="EMBL" id="KAF6148261.1"/>
    </source>
</evidence>
<feature type="region of interest" description="Disordered" evidence="6">
    <location>
        <begin position="1"/>
        <end position="22"/>
    </location>
</feature>
<dbReference type="SUPFAM" id="SSF101936">
    <property type="entry name" value="DNA-binding pseudobarrel domain"/>
    <property type="match status" value="1"/>
</dbReference>
<keyword evidence="8" id="KW-1185">Reference proteome</keyword>
<sequence>MENEETMSASQSPTVPTTFKPPMVVADHAKSSVSKKEEDYDRAKTCARERAEEVQKNLDPKYPSFVKSMKASHVSNYFMMSLPTPFCNSYLAQKDIMITLVDENETTSIVRYVEVRVKRSTLQVAVLVEAQSKDIDRAEVLADHDESSTRKGSFTDDDDVSIKTCAREQEDEVVADHAESSQRNGALTNDSAKTSARVQTEVVQKSLDPKHPSFLKSVVKSHVSGCYHGGGFRDTQVSLNRNY</sequence>
<organism evidence="7 8">
    <name type="scientific">Kingdonia uniflora</name>
    <dbReference type="NCBI Taxonomy" id="39325"/>
    <lineage>
        <taxon>Eukaryota</taxon>
        <taxon>Viridiplantae</taxon>
        <taxon>Streptophyta</taxon>
        <taxon>Embryophyta</taxon>
        <taxon>Tracheophyta</taxon>
        <taxon>Spermatophyta</taxon>
        <taxon>Magnoliopsida</taxon>
        <taxon>Ranunculales</taxon>
        <taxon>Circaeasteraceae</taxon>
        <taxon>Kingdonia</taxon>
    </lineage>
</organism>
<name>A0A7J7M056_9MAGN</name>
<comment type="caution">
    <text evidence="7">The sequence shown here is derived from an EMBL/GenBank/DDBJ whole genome shotgun (WGS) entry which is preliminary data.</text>
</comment>
<keyword evidence="3" id="KW-0238">DNA-binding</keyword>
<proteinExistence type="predicted"/>
<feature type="region of interest" description="Disordered" evidence="6">
    <location>
        <begin position="173"/>
        <end position="205"/>
    </location>
</feature>
<dbReference type="AlphaFoldDB" id="A0A7J7M056"/>
<accession>A0A7J7M056</accession>
<feature type="compositionally biased region" description="Polar residues" evidence="6">
    <location>
        <begin position="1"/>
        <end position="17"/>
    </location>
</feature>
<keyword evidence="2" id="KW-0805">Transcription regulation</keyword>
<evidence type="ECO:0000256" key="3">
    <source>
        <dbReference type="ARBA" id="ARBA00023125"/>
    </source>
</evidence>
<dbReference type="EMBL" id="JACGCM010001854">
    <property type="protein sequence ID" value="KAF6148261.1"/>
    <property type="molecule type" value="Genomic_DNA"/>
</dbReference>
<dbReference type="CDD" id="cd10017">
    <property type="entry name" value="B3_DNA"/>
    <property type="match status" value="1"/>
</dbReference>
<protein>
    <submittedName>
        <fullName evidence="7">Uncharacterized protein</fullName>
    </submittedName>
</protein>
<evidence type="ECO:0000313" key="8">
    <source>
        <dbReference type="Proteomes" id="UP000541444"/>
    </source>
</evidence>
<reference evidence="7 8" key="1">
    <citation type="journal article" date="2020" name="IScience">
        <title>Genome Sequencing of the Endangered Kingdonia uniflora (Circaeasteraceae, Ranunculales) Reveals Potential Mechanisms of Evolutionary Specialization.</title>
        <authorList>
            <person name="Sun Y."/>
            <person name="Deng T."/>
            <person name="Zhang A."/>
            <person name="Moore M.J."/>
            <person name="Landis J.B."/>
            <person name="Lin N."/>
            <person name="Zhang H."/>
            <person name="Zhang X."/>
            <person name="Huang J."/>
            <person name="Zhang X."/>
            <person name="Sun H."/>
            <person name="Wang H."/>
        </authorList>
    </citation>
    <scope>NUCLEOTIDE SEQUENCE [LARGE SCALE GENOMIC DNA]</scope>
    <source>
        <strain evidence="7">TB1705</strain>
        <tissue evidence="7">Leaf</tissue>
    </source>
</reference>
<comment type="subcellular location">
    <subcellularLocation>
        <location evidence="1">Nucleus</location>
    </subcellularLocation>
</comment>
<keyword evidence="5" id="KW-0539">Nucleus</keyword>
<evidence type="ECO:0000256" key="5">
    <source>
        <dbReference type="ARBA" id="ARBA00023242"/>
    </source>
</evidence>
<dbReference type="GO" id="GO:0005634">
    <property type="term" value="C:nucleus"/>
    <property type="evidence" value="ECO:0007669"/>
    <property type="project" value="UniProtKB-SubCell"/>
</dbReference>
<evidence type="ECO:0000256" key="1">
    <source>
        <dbReference type="ARBA" id="ARBA00004123"/>
    </source>
</evidence>
<evidence type="ECO:0000256" key="4">
    <source>
        <dbReference type="ARBA" id="ARBA00023163"/>
    </source>
</evidence>
<gene>
    <name evidence="7" type="ORF">GIB67_012036</name>
</gene>